<dbReference type="GO" id="GO:0005829">
    <property type="term" value="C:cytosol"/>
    <property type="evidence" value="ECO:0007669"/>
    <property type="project" value="TreeGrafter"/>
</dbReference>
<gene>
    <name evidence="9" type="ORF">UCDDA912_g09272</name>
</gene>
<keyword evidence="9" id="KW-0808">Transferase</keyword>
<evidence type="ECO:0000256" key="3">
    <source>
        <dbReference type="ARBA" id="ARBA00015316"/>
    </source>
</evidence>
<dbReference type="GO" id="GO:0002949">
    <property type="term" value="P:tRNA threonylcarbamoyladenosine modification"/>
    <property type="evidence" value="ECO:0007669"/>
    <property type="project" value="TreeGrafter"/>
</dbReference>
<organism evidence="9 10">
    <name type="scientific">Diaporthe ampelina</name>
    <dbReference type="NCBI Taxonomy" id="1214573"/>
    <lineage>
        <taxon>Eukaryota</taxon>
        <taxon>Fungi</taxon>
        <taxon>Dikarya</taxon>
        <taxon>Ascomycota</taxon>
        <taxon>Pezizomycotina</taxon>
        <taxon>Sordariomycetes</taxon>
        <taxon>Sordariomycetidae</taxon>
        <taxon>Diaporthales</taxon>
        <taxon>Diaporthaceae</taxon>
        <taxon>Diaporthe</taxon>
    </lineage>
</organism>
<evidence type="ECO:0000256" key="5">
    <source>
        <dbReference type="ARBA" id="ARBA00022694"/>
    </source>
</evidence>
<keyword evidence="10" id="KW-1185">Reference proteome</keyword>
<evidence type="ECO:0000256" key="4">
    <source>
        <dbReference type="ARBA" id="ARBA00016009"/>
    </source>
</evidence>
<reference evidence="9 10" key="2">
    <citation type="submission" date="2015-05" db="EMBL/GenBank/DDBJ databases">
        <authorList>
            <person name="Morales-Cruz A."/>
            <person name="Amrine K.C."/>
            <person name="Cantu D."/>
        </authorList>
    </citation>
    <scope>NUCLEOTIDE SEQUENCE [LARGE SCALE GENOMIC DNA]</scope>
    <source>
        <strain evidence="9">DA912</strain>
    </source>
</reference>
<dbReference type="Proteomes" id="UP000034680">
    <property type="component" value="Unassembled WGS sequence"/>
</dbReference>
<keyword evidence="9" id="KW-0418">Kinase</keyword>
<comment type="subcellular location">
    <subcellularLocation>
        <location evidence="1">Nucleus</location>
    </subcellularLocation>
</comment>
<reference evidence="9 10" key="1">
    <citation type="submission" date="2015-05" db="EMBL/GenBank/DDBJ databases">
        <title>Distinctive expansion of gene families associated with plant cell wall degradation and secondary metabolism in the genomes of grapevine trunk pathogens.</title>
        <authorList>
            <person name="Lawrence D.P."/>
            <person name="Travadon R."/>
            <person name="Rolshausen P.E."/>
            <person name="Baumgartner K."/>
        </authorList>
    </citation>
    <scope>NUCLEOTIDE SEQUENCE [LARGE SCALE GENOMIC DNA]</scope>
    <source>
        <strain evidence="9">DA912</strain>
    </source>
</reference>
<keyword evidence="5" id="KW-0819">tRNA processing</keyword>
<comment type="function">
    <text evidence="7">Component of the EKC/KEOPS complex that is required for the formation of a threonylcarbamoyl group on adenosine at position 37 (t(6)A37) in tRNAs that read codons beginning with adenine. The complex is probably involved in the transfer of the threonylcarbamoyl moiety of threonylcarbamoyl-AMP (TC-AMP) to the N6 group of A37. CGI121 acts as an allosteric effector that regulates the t(6)A activity of the complex. The EKC/KEOPS complex also promotes both telomere uncapping and telomere elongation. The complex is required for efficient recruitment of transcriptional coactivators. CGI121 is not required for tRNA modification.</text>
</comment>
<dbReference type="GO" id="GO:0005634">
    <property type="term" value="C:nucleus"/>
    <property type="evidence" value="ECO:0007669"/>
    <property type="project" value="UniProtKB-SubCell"/>
</dbReference>
<sequence length="198" mass="21872">MSLLEKVALEHVPPTHNVHVAFFKGVANAGHLQSQLLARNADFEYAFIDATTVVSRLQVLAAAYKALSVLLDGQLKSPNVHAETVLALSASNNISEAYRRYGISPEVKDIIIIKVLFPTDDRPQPPTADDVWKHLSGSVEGTPVPFSDEEIARSTDWSKVSKYYKLNGAPSLKTIKDEEERLREMEMLVLSSMALRGV</sequence>
<dbReference type="Gene3D" id="3.30.2380.10">
    <property type="entry name" value="CGI121/TPRKB"/>
    <property type="match status" value="1"/>
</dbReference>
<evidence type="ECO:0000256" key="2">
    <source>
        <dbReference type="ARBA" id="ARBA00005546"/>
    </source>
</evidence>
<proteinExistence type="inferred from homology"/>
<keyword evidence="6 8" id="KW-0539">Nucleus</keyword>
<dbReference type="SUPFAM" id="SSF143870">
    <property type="entry name" value="PF0523-like"/>
    <property type="match status" value="1"/>
</dbReference>
<dbReference type="GO" id="GO:0016301">
    <property type="term" value="F:kinase activity"/>
    <property type="evidence" value="ECO:0007669"/>
    <property type="project" value="UniProtKB-KW"/>
</dbReference>
<comment type="similarity">
    <text evidence="2 8">Belongs to the CGI121/TPRKB family.</text>
</comment>
<dbReference type="STRING" id="1214573.A0A0G2F9D7"/>
<evidence type="ECO:0000313" key="10">
    <source>
        <dbReference type="Proteomes" id="UP000034680"/>
    </source>
</evidence>
<protein>
    <recommendedName>
        <fullName evidence="4">EKC/KEOPS complex subunit CGI121</fullName>
    </recommendedName>
    <alternativeName>
        <fullName evidence="3">EKC/KEOPS complex subunit cgi121</fullName>
    </alternativeName>
</protein>
<evidence type="ECO:0000313" key="9">
    <source>
        <dbReference type="EMBL" id="KKY30799.1"/>
    </source>
</evidence>
<dbReference type="PANTHER" id="PTHR15840">
    <property type="entry name" value="CGI-121 FAMILY MEMBER"/>
    <property type="match status" value="1"/>
</dbReference>
<evidence type="ECO:0000256" key="1">
    <source>
        <dbReference type="ARBA" id="ARBA00004123"/>
    </source>
</evidence>
<dbReference type="InterPro" id="IPR013926">
    <property type="entry name" value="CGI121/TPRKB"/>
</dbReference>
<name>A0A0G2F9D7_9PEZI</name>
<comment type="caution">
    <text evidence="9">The sequence shown here is derived from an EMBL/GenBank/DDBJ whole genome shotgun (WGS) entry which is preliminary data.</text>
</comment>
<dbReference type="AlphaFoldDB" id="A0A0G2F9D7"/>
<dbReference type="OrthoDB" id="329139at2759"/>
<evidence type="ECO:0000256" key="6">
    <source>
        <dbReference type="ARBA" id="ARBA00023242"/>
    </source>
</evidence>
<dbReference type="PANTHER" id="PTHR15840:SF10">
    <property type="entry name" value="EKC_KEOPS COMPLEX SUBUNIT TPRKB"/>
    <property type="match status" value="1"/>
</dbReference>
<dbReference type="Pfam" id="PF08617">
    <property type="entry name" value="CGI-121"/>
    <property type="match status" value="1"/>
</dbReference>
<dbReference type="GO" id="GO:0000408">
    <property type="term" value="C:EKC/KEOPS complex"/>
    <property type="evidence" value="ECO:0007669"/>
    <property type="project" value="TreeGrafter"/>
</dbReference>
<dbReference type="EMBL" id="LCUC01000443">
    <property type="protein sequence ID" value="KKY30799.1"/>
    <property type="molecule type" value="Genomic_DNA"/>
</dbReference>
<dbReference type="InterPro" id="IPR036504">
    <property type="entry name" value="CGI121/TPRKB_sf"/>
</dbReference>
<evidence type="ECO:0000256" key="8">
    <source>
        <dbReference type="RuleBase" id="RU004398"/>
    </source>
</evidence>
<evidence type="ECO:0000256" key="7">
    <source>
        <dbReference type="ARBA" id="ARBA00025043"/>
    </source>
</evidence>
<accession>A0A0G2F9D7</accession>